<name>A0A645FSH2_9ZZZZ</name>
<proteinExistence type="predicted"/>
<comment type="caution">
    <text evidence="1">The sequence shown here is derived from an EMBL/GenBank/DDBJ whole genome shotgun (WGS) entry which is preliminary data.</text>
</comment>
<dbReference type="EMBL" id="VSSQ01064497">
    <property type="protein sequence ID" value="MPN17387.1"/>
    <property type="molecule type" value="Genomic_DNA"/>
</dbReference>
<dbReference type="AlphaFoldDB" id="A0A645FSH2"/>
<reference evidence="1" key="1">
    <citation type="submission" date="2019-08" db="EMBL/GenBank/DDBJ databases">
        <authorList>
            <person name="Kucharzyk K."/>
            <person name="Murdoch R.W."/>
            <person name="Higgins S."/>
            <person name="Loffler F."/>
        </authorList>
    </citation>
    <scope>NUCLEOTIDE SEQUENCE</scope>
</reference>
<organism evidence="1">
    <name type="scientific">bioreactor metagenome</name>
    <dbReference type="NCBI Taxonomy" id="1076179"/>
    <lineage>
        <taxon>unclassified sequences</taxon>
        <taxon>metagenomes</taxon>
        <taxon>ecological metagenomes</taxon>
    </lineage>
</organism>
<gene>
    <name evidence="1" type="ORF">SDC9_164740</name>
</gene>
<protein>
    <submittedName>
        <fullName evidence="1">Uncharacterized protein</fullName>
    </submittedName>
</protein>
<accession>A0A645FSH2</accession>
<evidence type="ECO:0000313" key="1">
    <source>
        <dbReference type="EMBL" id="MPN17387.1"/>
    </source>
</evidence>
<sequence>MRLSKSFLDDNLAVSLNLDNVFWDYKKYKLREENKFYRRKTDLHCRAMNIGLSLSYSFGKSASTISVHKGIEEETVKGARMEGGN</sequence>